<evidence type="ECO:0008006" key="4">
    <source>
        <dbReference type="Google" id="ProtNLM"/>
    </source>
</evidence>
<protein>
    <recommendedName>
        <fullName evidence="4">Retrotransposon gag domain-containing protein</fullName>
    </recommendedName>
</protein>
<organism evidence="2 3">
    <name type="scientific">Brassica cretica</name>
    <name type="common">Mustard</name>
    <dbReference type="NCBI Taxonomy" id="69181"/>
    <lineage>
        <taxon>Eukaryota</taxon>
        <taxon>Viridiplantae</taxon>
        <taxon>Streptophyta</taxon>
        <taxon>Embryophyta</taxon>
        <taxon>Tracheophyta</taxon>
        <taxon>Spermatophyta</taxon>
        <taxon>Magnoliopsida</taxon>
        <taxon>eudicotyledons</taxon>
        <taxon>Gunneridae</taxon>
        <taxon>Pentapetalae</taxon>
        <taxon>rosids</taxon>
        <taxon>malvids</taxon>
        <taxon>Brassicales</taxon>
        <taxon>Brassicaceae</taxon>
        <taxon>Brassiceae</taxon>
        <taxon>Brassica</taxon>
    </lineage>
</organism>
<dbReference type="AlphaFoldDB" id="A0A8S9QNB1"/>
<dbReference type="EMBL" id="QGKX02000996">
    <property type="protein sequence ID" value="KAF3555412.1"/>
    <property type="molecule type" value="Genomic_DNA"/>
</dbReference>
<gene>
    <name evidence="2" type="ORF">F2Q69_00010926</name>
</gene>
<proteinExistence type="predicted"/>
<accession>A0A8S9QNB1</accession>
<reference evidence="2" key="1">
    <citation type="submission" date="2019-12" db="EMBL/GenBank/DDBJ databases">
        <title>Genome sequencing and annotation of Brassica cretica.</title>
        <authorList>
            <person name="Studholme D.J."/>
            <person name="Sarris P."/>
        </authorList>
    </citation>
    <scope>NUCLEOTIDE SEQUENCE</scope>
    <source>
        <strain evidence="2">PFS-109/04</strain>
        <tissue evidence="2">Leaf</tissue>
    </source>
</reference>
<dbReference type="Proteomes" id="UP000712600">
    <property type="component" value="Unassembled WGS sequence"/>
</dbReference>
<evidence type="ECO:0000313" key="3">
    <source>
        <dbReference type="Proteomes" id="UP000712600"/>
    </source>
</evidence>
<evidence type="ECO:0000313" key="2">
    <source>
        <dbReference type="EMBL" id="KAF3555412.1"/>
    </source>
</evidence>
<name>A0A8S9QNB1_BRACR</name>
<sequence>MTIREYEVEFNRLRRFAGAGITEEDLSRKFLGGMRVEIRNRCRVVTYHRLGDLVEKAAEQEAGLAEEQKLAKSSQTKSGKTDESQRRTRTSRKHRIVLDVVVITAESVSSVLLTEGGDICQHIVG</sequence>
<feature type="region of interest" description="Disordered" evidence="1">
    <location>
        <begin position="65"/>
        <end position="91"/>
    </location>
</feature>
<comment type="caution">
    <text evidence="2">The sequence shown here is derived from an EMBL/GenBank/DDBJ whole genome shotgun (WGS) entry which is preliminary data.</text>
</comment>
<evidence type="ECO:0000256" key="1">
    <source>
        <dbReference type="SAM" id="MobiDB-lite"/>
    </source>
</evidence>